<keyword evidence="2" id="KW-1185">Reference proteome</keyword>
<evidence type="ECO:0000313" key="1">
    <source>
        <dbReference type="EMBL" id="MFH4983527.1"/>
    </source>
</evidence>
<dbReference type="EMBL" id="JBGFUD010012659">
    <property type="protein sequence ID" value="MFH4983527.1"/>
    <property type="molecule type" value="Genomic_DNA"/>
</dbReference>
<organism evidence="1 2">
    <name type="scientific">Gnathostoma spinigerum</name>
    <dbReference type="NCBI Taxonomy" id="75299"/>
    <lineage>
        <taxon>Eukaryota</taxon>
        <taxon>Metazoa</taxon>
        <taxon>Ecdysozoa</taxon>
        <taxon>Nematoda</taxon>
        <taxon>Chromadorea</taxon>
        <taxon>Rhabditida</taxon>
        <taxon>Spirurina</taxon>
        <taxon>Gnathostomatomorpha</taxon>
        <taxon>Gnathostomatoidea</taxon>
        <taxon>Gnathostomatidae</taxon>
        <taxon>Gnathostoma</taxon>
    </lineage>
</organism>
<dbReference type="Proteomes" id="UP001608902">
    <property type="component" value="Unassembled WGS sequence"/>
</dbReference>
<comment type="caution">
    <text evidence="1">The sequence shown here is derived from an EMBL/GenBank/DDBJ whole genome shotgun (WGS) entry which is preliminary data.</text>
</comment>
<name>A0ABD6F2C2_9BILA</name>
<gene>
    <name evidence="1" type="ORF">AB6A40_010236</name>
</gene>
<dbReference type="AlphaFoldDB" id="A0ABD6F2C2"/>
<accession>A0ABD6F2C2</accession>
<reference evidence="1 2" key="1">
    <citation type="submission" date="2024-08" db="EMBL/GenBank/DDBJ databases">
        <title>Gnathostoma spinigerum genome.</title>
        <authorList>
            <person name="Gonzalez-Bertolin B."/>
            <person name="Monzon S."/>
            <person name="Zaballos A."/>
            <person name="Jimenez P."/>
            <person name="Dekumyoy P."/>
            <person name="Varona S."/>
            <person name="Cuesta I."/>
            <person name="Sumanam S."/>
            <person name="Adisakwattana P."/>
            <person name="Gasser R.B."/>
            <person name="Hernandez-Gonzalez A."/>
            <person name="Young N.D."/>
            <person name="Perteguer M.J."/>
        </authorList>
    </citation>
    <scope>NUCLEOTIDE SEQUENCE [LARGE SCALE GENOMIC DNA]</scope>
    <source>
        <strain evidence="1">AL3</strain>
        <tissue evidence="1">Liver</tissue>
    </source>
</reference>
<proteinExistence type="predicted"/>
<protein>
    <submittedName>
        <fullName evidence="1">Uncharacterized protein</fullName>
    </submittedName>
</protein>
<evidence type="ECO:0000313" key="2">
    <source>
        <dbReference type="Proteomes" id="UP001608902"/>
    </source>
</evidence>
<sequence length="66" mass="7572">MYPHGGVRSTKHSPPTVQYIYRAKRASNLKSLELLRLAFDVITSECSIKLMNLKFCNEEFLNLANI</sequence>